<dbReference type="InterPro" id="IPR013216">
    <property type="entry name" value="Methyltransf_11"/>
</dbReference>
<dbReference type="AlphaFoldDB" id="A0A6J4MY66"/>
<dbReference type="PANTHER" id="PTHR44942">
    <property type="entry name" value="METHYLTRANSF_11 DOMAIN-CONTAINING PROTEIN"/>
    <property type="match status" value="1"/>
</dbReference>
<comment type="similarity">
    <text evidence="1">Belongs to the methyltransferase superfamily.</text>
</comment>
<organism evidence="5">
    <name type="scientific">uncultured Nocardioidaceae bacterium</name>
    <dbReference type="NCBI Taxonomy" id="253824"/>
    <lineage>
        <taxon>Bacteria</taxon>
        <taxon>Bacillati</taxon>
        <taxon>Actinomycetota</taxon>
        <taxon>Actinomycetes</taxon>
        <taxon>Propionibacteriales</taxon>
        <taxon>Nocardioidaceae</taxon>
        <taxon>environmental samples</taxon>
    </lineage>
</organism>
<evidence type="ECO:0000256" key="2">
    <source>
        <dbReference type="ARBA" id="ARBA00022603"/>
    </source>
</evidence>
<proteinExistence type="inferred from homology"/>
<keyword evidence="2" id="KW-0489">Methyltransferase</keyword>
<evidence type="ECO:0000313" key="5">
    <source>
        <dbReference type="EMBL" id="CAA9369874.1"/>
    </source>
</evidence>
<protein>
    <recommendedName>
        <fullName evidence="4">Methyltransferase type 11 domain-containing protein</fullName>
    </recommendedName>
</protein>
<name>A0A6J4MY66_9ACTN</name>
<dbReference type="Gene3D" id="3.40.50.150">
    <property type="entry name" value="Vaccinia Virus protein VP39"/>
    <property type="match status" value="1"/>
</dbReference>
<reference evidence="5" key="1">
    <citation type="submission" date="2020-02" db="EMBL/GenBank/DDBJ databases">
        <authorList>
            <person name="Meier V. D."/>
        </authorList>
    </citation>
    <scope>NUCLEOTIDE SEQUENCE</scope>
    <source>
        <strain evidence="5">AVDCRST_MAG21</strain>
    </source>
</reference>
<dbReference type="GO" id="GO:0008757">
    <property type="term" value="F:S-adenosylmethionine-dependent methyltransferase activity"/>
    <property type="evidence" value="ECO:0007669"/>
    <property type="project" value="InterPro"/>
</dbReference>
<evidence type="ECO:0000256" key="3">
    <source>
        <dbReference type="ARBA" id="ARBA00022679"/>
    </source>
</evidence>
<dbReference type="Pfam" id="PF08241">
    <property type="entry name" value="Methyltransf_11"/>
    <property type="match status" value="1"/>
</dbReference>
<dbReference type="PANTHER" id="PTHR44942:SF4">
    <property type="entry name" value="METHYLTRANSFERASE TYPE 11 DOMAIN-CONTAINING PROTEIN"/>
    <property type="match status" value="1"/>
</dbReference>
<accession>A0A6J4MY66</accession>
<dbReference type="CDD" id="cd02440">
    <property type="entry name" value="AdoMet_MTases"/>
    <property type="match status" value="1"/>
</dbReference>
<evidence type="ECO:0000259" key="4">
    <source>
        <dbReference type="Pfam" id="PF08241"/>
    </source>
</evidence>
<dbReference type="EMBL" id="CADCUL010000076">
    <property type="protein sequence ID" value="CAA9369874.1"/>
    <property type="molecule type" value="Genomic_DNA"/>
</dbReference>
<dbReference type="InterPro" id="IPR029063">
    <property type="entry name" value="SAM-dependent_MTases_sf"/>
</dbReference>
<dbReference type="GO" id="GO:0032259">
    <property type="term" value="P:methylation"/>
    <property type="evidence" value="ECO:0007669"/>
    <property type="project" value="UniProtKB-KW"/>
</dbReference>
<evidence type="ECO:0000256" key="1">
    <source>
        <dbReference type="ARBA" id="ARBA00008361"/>
    </source>
</evidence>
<feature type="domain" description="Methyltransferase type 11" evidence="4">
    <location>
        <begin position="105"/>
        <end position="196"/>
    </location>
</feature>
<dbReference type="InterPro" id="IPR051052">
    <property type="entry name" value="Diverse_substrate_MTase"/>
</dbReference>
<sequence length="308" mass="32525">MSSTASSPIFQHPLGYLIGLEGVALMRAFAGEYDEAFTAARLTEVKALLDTADTFGDGVAVPALAAATGYDGWAPSYDDPGNAIFGIEEPVVWPILDGLAPGVAVDAACGTGRHAEHLVASGHDVHGFDISPGMLEVARAKVPGARFSTADVTELPLADSSVDLVVCALALAHIENLGAVFAEFARILRPGGQLVISDTRGQFVGSGRYPLVKRALDGRFGYLPTWRHETSDYLRSSLPLGFEVLDCQEPRREAGSGDLGTATPPAPQEPPDIWDLMAWAPAATVAAYRDTPALIVWHFRLKATSAAS</sequence>
<gene>
    <name evidence="5" type="ORF">AVDCRST_MAG21-619</name>
</gene>
<dbReference type="SUPFAM" id="SSF53335">
    <property type="entry name" value="S-adenosyl-L-methionine-dependent methyltransferases"/>
    <property type="match status" value="1"/>
</dbReference>
<keyword evidence="3" id="KW-0808">Transferase</keyword>